<evidence type="ECO:0008006" key="4">
    <source>
        <dbReference type="Google" id="ProtNLM"/>
    </source>
</evidence>
<evidence type="ECO:0000313" key="3">
    <source>
        <dbReference type="Proteomes" id="UP001138540"/>
    </source>
</evidence>
<dbReference type="EMBL" id="JACHKA010000001">
    <property type="protein sequence ID" value="MBB5985562.1"/>
    <property type="molecule type" value="Genomic_DNA"/>
</dbReference>
<keyword evidence="1" id="KW-0732">Signal</keyword>
<sequence length="98" mass="10313">MRRTIAFAAAIMLPGCATTTAEGPTTPPQATGECTAEGLDTYVGRKVSAELGAELLARSGARTLRWGPPGSAMTMDFRQDRLTVSYDEAMIVTSARCG</sequence>
<evidence type="ECO:0000313" key="2">
    <source>
        <dbReference type="EMBL" id="MBB5985562.1"/>
    </source>
</evidence>
<gene>
    <name evidence="2" type="ORF">HNP60_001536</name>
</gene>
<dbReference type="Proteomes" id="UP001138540">
    <property type="component" value="Unassembled WGS sequence"/>
</dbReference>
<proteinExistence type="predicted"/>
<feature type="chain" id="PRO_5046775122" description="Peptidase inhibitor I78" evidence="1">
    <location>
        <begin position="22"/>
        <end position="98"/>
    </location>
</feature>
<keyword evidence="3" id="KW-1185">Reference proteome</keyword>
<comment type="caution">
    <text evidence="2">The sequence shown here is derived from an EMBL/GenBank/DDBJ whole genome shotgun (WGS) entry which is preliminary data.</text>
</comment>
<name>A0ABR6NE58_9SPHN</name>
<dbReference type="Pfam" id="PF11720">
    <property type="entry name" value="Inhibitor_I78"/>
    <property type="match status" value="1"/>
</dbReference>
<evidence type="ECO:0000256" key="1">
    <source>
        <dbReference type="SAM" id="SignalP"/>
    </source>
</evidence>
<dbReference type="InterPro" id="IPR021719">
    <property type="entry name" value="Prot_inh_I78"/>
</dbReference>
<dbReference type="RefSeq" id="WP_184152105.1">
    <property type="nucleotide sequence ID" value="NZ_JACHKA010000001.1"/>
</dbReference>
<reference evidence="2 3" key="1">
    <citation type="submission" date="2020-08" db="EMBL/GenBank/DDBJ databases">
        <title>Exploring microbial biodiversity for novel pathways involved in the catabolism of aromatic compounds derived from lignin.</title>
        <authorList>
            <person name="Elkins J."/>
        </authorList>
    </citation>
    <scope>NUCLEOTIDE SEQUENCE [LARGE SCALE GENOMIC DNA]</scope>
    <source>
        <strain evidence="2 3">B1D3A</strain>
    </source>
</reference>
<accession>A0ABR6NE58</accession>
<dbReference type="Gene3D" id="3.30.10.10">
    <property type="entry name" value="Trypsin Inhibitor V, subunit A"/>
    <property type="match status" value="1"/>
</dbReference>
<organism evidence="2 3">
    <name type="scientific">Sphingobium lignivorans</name>
    <dbReference type="NCBI Taxonomy" id="2735886"/>
    <lineage>
        <taxon>Bacteria</taxon>
        <taxon>Pseudomonadati</taxon>
        <taxon>Pseudomonadota</taxon>
        <taxon>Alphaproteobacteria</taxon>
        <taxon>Sphingomonadales</taxon>
        <taxon>Sphingomonadaceae</taxon>
        <taxon>Sphingobium</taxon>
    </lineage>
</organism>
<feature type="signal peptide" evidence="1">
    <location>
        <begin position="1"/>
        <end position="21"/>
    </location>
</feature>
<protein>
    <recommendedName>
        <fullName evidence="4">Peptidase inhibitor I78</fullName>
    </recommendedName>
</protein>